<evidence type="ECO:0000313" key="2">
    <source>
        <dbReference type="EMBL" id="WND23170.1"/>
    </source>
</evidence>
<reference evidence="2 3" key="1">
    <citation type="submission" date="2023-09" db="EMBL/GenBank/DDBJ databases">
        <title>The genome sequence of Streptomyces anthocyanicus.</title>
        <authorList>
            <person name="Mo P."/>
        </authorList>
    </citation>
    <scope>NUCLEOTIDE SEQUENCE [LARGE SCALE GENOMIC DNA]</scope>
    <source>
        <strain evidence="2 3">JCM 4387</strain>
    </source>
</reference>
<accession>A0ABY9UJZ5</accession>
<dbReference type="Proteomes" id="UP001249394">
    <property type="component" value="Chromosome"/>
</dbReference>
<feature type="compositionally biased region" description="Low complexity" evidence="1">
    <location>
        <begin position="91"/>
        <end position="102"/>
    </location>
</feature>
<evidence type="ECO:0000256" key="1">
    <source>
        <dbReference type="SAM" id="MobiDB-lite"/>
    </source>
</evidence>
<sequence length="116" mass="12901">MAGERIRWPAVADRAREIVEGYEGGVTLCQVMYRLVYEGALPHTAPMYRRLSGQLAKARREGRFPDLIDTVRDIHVPPACGRVRRGDARLVPAGPHRGPGARPVRREGHRTPAADL</sequence>
<evidence type="ECO:0000313" key="3">
    <source>
        <dbReference type="Proteomes" id="UP001249394"/>
    </source>
</evidence>
<feature type="region of interest" description="Disordered" evidence="1">
    <location>
        <begin position="85"/>
        <end position="116"/>
    </location>
</feature>
<gene>
    <name evidence="2" type="ORF">RI060_40115</name>
</gene>
<feature type="compositionally biased region" description="Basic and acidic residues" evidence="1">
    <location>
        <begin position="104"/>
        <end position="116"/>
    </location>
</feature>
<keyword evidence="3" id="KW-1185">Reference proteome</keyword>
<organism evidence="2 3">
    <name type="scientific">Streptomyces violaceus</name>
    <name type="common">Streptomyces venezuelae</name>
    <dbReference type="NCBI Taxonomy" id="1936"/>
    <lineage>
        <taxon>Bacteria</taxon>
        <taxon>Bacillati</taxon>
        <taxon>Actinomycetota</taxon>
        <taxon>Actinomycetes</taxon>
        <taxon>Kitasatosporales</taxon>
        <taxon>Streptomycetaceae</taxon>
        <taxon>Streptomyces</taxon>
    </lineage>
</organism>
<name>A0ABY9UJZ5_STRVL</name>
<dbReference type="EMBL" id="CP134213">
    <property type="protein sequence ID" value="WND23170.1"/>
    <property type="molecule type" value="Genomic_DNA"/>
</dbReference>
<protein>
    <submittedName>
        <fullName evidence="2">Uncharacterized protein</fullName>
    </submittedName>
</protein>
<proteinExistence type="predicted"/>